<dbReference type="HOGENOM" id="CLU_031473_0_0_1"/>
<reference evidence="3" key="2">
    <citation type="submission" date="2015-01" db="EMBL/GenBank/DDBJ databases">
        <title>Evolutionary Origins and Diversification of the Mycorrhizal Mutualists.</title>
        <authorList>
            <consortium name="DOE Joint Genome Institute"/>
            <consortium name="Mycorrhizal Genomics Consortium"/>
            <person name="Kohler A."/>
            <person name="Kuo A."/>
            <person name="Nagy L.G."/>
            <person name="Floudas D."/>
            <person name="Copeland A."/>
            <person name="Barry K.W."/>
            <person name="Cichocki N."/>
            <person name="Veneault-Fourrey C."/>
            <person name="LaButti K."/>
            <person name="Lindquist E.A."/>
            <person name="Lipzen A."/>
            <person name="Lundell T."/>
            <person name="Morin E."/>
            <person name="Murat C."/>
            <person name="Riley R."/>
            <person name="Ohm R."/>
            <person name="Sun H."/>
            <person name="Tunlid A."/>
            <person name="Henrissat B."/>
            <person name="Grigoriev I.V."/>
            <person name="Hibbett D.S."/>
            <person name="Martin F."/>
        </authorList>
    </citation>
    <scope>NUCLEOTIDE SEQUENCE [LARGE SCALE GENOMIC DNA]</scope>
    <source>
        <strain evidence="3">LaAM-08-1</strain>
    </source>
</reference>
<feature type="region of interest" description="Disordered" evidence="1">
    <location>
        <begin position="624"/>
        <end position="652"/>
    </location>
</feature>
<name>A0A0C9WU15_9AGAR</name>
<feature type="compositionally biased region" description="Polar residues" evidence="1">
    <location>
        <begin position="498"/>
        <end position="510"/>
    </location>
</feature>
<feature type="region of interest" description="Disordered" evidence="1">
    <location>
        <begin position="425"/>
        <end position="447"/>
    </location>
</feature>
<feature type="compositionally biased region" description="Basic and acidic residues" evidence="1">
    <location>
        <begin position="629"/>
        <end position="639"/>
    </location>
</feature>
<dbReference type="Proteomes" id="UP000054477">
    <property type="component" value="Unassembled WGS sequence"/>
</dbReference>
<accession>A0A0C9WU15</accession>
<proteinExistence type="predicted"/>
<reference evidence="2 3" key="1">
    <citation type="submission" date="2014-04" db="EMBL/GenBank/DDBJ databases">
        <authorList>
            <consortium name="DOE Joint Genome Institute"/>
            <person name="Kuo A."/>
            <person name="Kohler A."/>
            <person name="Nagy L.G."/>
            <person name="Floudas D."/>
            <person name="Copeland A."/>
            <person name="Barry K.W."/>
            <person name="Cichocki N."/>
            <person name="Veneault-Fourrey C."/>
            <person name="LaButti K."/>
            <person name="Lindquist E.A."/>
            <person name="Lipzen A."/>
            <person name="Lundell T."/>
            <person name="Morin E."/>
            <person name="Murat C."/>
            <person name="Sun H."/>
            <person name="Tunlid A."/>
            <person name="Henrissat B."/>
            <person name="Grigoriev I.V."/>
            <person name="Hibbett D.S."/>
            <person name="Martin F."/>
            <person name="Nordberg H.P."/>
            <person name="Cantor M.N."/>
            <person name="Hua S.X."/>
        </authorList>
    </citation>
    <scope>NUCLEOTIDE SEQUENCE [LARGE SCALE GENOMIC DNA]</scope>
    <source>
        <strain evidence="2 3">LaAM-08-1</strain>
    </source>
</reference>
<feature type="region of interest" description="Disordered" evidence="1">
    <location>
        <begin position="483"/>
        <end position="523"/>
    </location>
</feature>
<gene>
    <name evidence="2" type="ORF">K443DRAFT_682906</name>
</gene>
<dbReference type="OrthoDB" id="3026831at2759"/>
<organism evidence="2 3">
    <name type="scientific">Laccaria amethystina LaAM-08-1</name>
    <dbReference type="NCBI Taxonomy" id="1095629"/>
    <lineage>
        <taxon>Eukaryota</taxon>
        <taxon>Fungi</taxon>
        <taxon>Dikarya</taxon>
        <taxon>Basidiomycota</taxon>
        <taxon>Agaricomycotina</taxon>
        <taxon>Agaricomycetes</taxon>
        <taxon>Agaricomycetidae</taxon>
        <taxon>Agaricales</taxon>
        <taxon>Agaricineae</taxon>
        <taxon>Hydnangiaceae</taxon>
        <taxon>Laccaria</taxon>
    </lineage>
</organism>
<evidence type="ECO:0000256" key="1">
    <source>
        <dbReference type="SAM" id="MobiDB-lite"/>
    </source>
</evidence>
<dbReference type="AlphaFoldDB" id="A0A0C9WU15"/>
<dbReference type="SUPFAM" id="SSF56112">
    <property type="entry name" value="Protein kinase-like (PK-like)"/>
    <property type="match status" value="1"/>
</dbReference>
<dbReference type="EMBL" id="KN838750">
    <property type="protein sequence ID" value="KIJ95595.1"/>
    <property type="molecule type" value="Genomic_DNA"/>
</dbReference>
<keyword evidence="3" id="KW-1185">Reference proteome</keyword>
<protein>
    <submittedName>
        <fullName evidence="2">Uncharacterized protein</fullName>
    </submittedName>
</protein>
<dbReference type="InterPro" id="IPR011009">
    <property type="entry name" value="Kinase-like_dom_sf"/>
</dbReference>
<sequence length="693" mass="76516">MPFFAHASGFTMKDGHMYEVGGDYFNIHFAMPAESTERIATQLLGKRKERDLDKGDAEADRPRKRFREVRDETSEGLMVVHPKDIDLLRQLTSGSNYRTHSAFYGGRVVAVKVFDGPRAKQSWKLNLTLAKNFLHSNVPKIVGISGENISESPFIVFHGISDRKMNSLLAKALRTDLNESVQLSMKTVKGLAAGLSYMESRHLLSNSIVDNLSCKNFDIFASGSDEPVLSIHLPDTTAHGHHPAPSFHHPEDHHGGIEILSRLCQKLFSEVNSILYDDSPERELDTDNSVEDCSRVVQTNREGYSNVGGDISSSTEVRASHKTPRREVRWKLDKCANNRSLECIVRCFENRLNCVSASSADSPLRRITASPHKLVSHRCPGYLREEITLTANVSRSVVVAHQYPSQSEICTICGQLVQYPSNPVAHHTTTQRRRQPPPKINIPTPSIRSYVPHPFSAQSWVTWQPDPALVPMPPAGEPILHVSGRGSPGLFGPRSLADSHSNPSSPQSWAAWQPDPALVPTPPSGEPILDVPGRGSPGLFGPCSPADSHYNPFTHLSVSPEDPTAVHGFESSPLFGAGLKPDEDWIPETQTDNIQMWGSVPLPNAQPGPSPAVKSAWRSVPRTTVTRANKAERRPEMPHELPGMPGPSNLTEDKRRRIQNWASWIPDPFPPSPEATLNLSKIESFALFGPRSP</sequence>
<evidence type="ECO:0000313" key="2">
    <source>
        <dbReference type="EMBL" id="KIJ95595.1"/>
    </source>
</evidence>
<evidence type="ECO:0000313" key="3">
    <source>
        <dbReference type="Proteomes" id="UP000054477"/>
    </source>
</evidence>